<feature type="signal peptide" evidence="1">
    <location>
        <begin position="1"/>
        <end position="20"/>
    </location>
</feature>
<reference evidence="2" key="1">
    <citation type="journal article" date="2014" name="PLoS ONE">
        <title>Transcriptome-Based Identification of ABC Transporters in the Western Tarnished Plant Bug Lygus hesperus.</title>
        <authorList>
            <person name="Hull J.J."/>
            <person name="Chaney K."/>
            <person name="Geib S.M."/>
            <person name="Fabrick J.A."/>
            <person name="Brent C.S."/>
            <person name="Walsh D."/>
            <person name="Lavine L.C."/>
        </authorList>
    </citation>
    <scope>NUCLEOTIDE SEQUENCE</scope>
</reference>
<sequence>SRFTFVYLIFRLCIETECNTQVGTYEYTMKYINATRGYKFLSEFSWAVVTDAAEDPLEGHSELRAEDGVYDGVQRRVEVAEPEEERREVFVDMTRLRAEGHQ</sequence>
<protein>
    <submittedName>
        <fullName evidence="2">Uncharacterized protein</fullName>
    </submittedName>
</protein>
<dbReference type="AlphaFoldDB" id="A0A0A9YIF4"/>
<organism evidence="2">
    <name type="scientific">Lygus hesperus</name>
    <name type="common">Western plant bug</name>
    <dbReference type="NCBI Taxonomy" id="30085"/>
    <lineage>
        <taxon>Eukaryota</taxon>
        <taxon>Metazoa</taxon>
        <taxon>Ecdysozoa</taxon>
        <taxon>Arthropoda</taxon>
        <taxon>Hexapoda</taxon>
        <taxon>Insecta</taxon>
        <taxon>Pterygota</taxon>
        <taxon>Neoptera</taxon>
        <taxon>Paraneoptera</taxon>
        <taxon>Hemiptera</taxon>
        <taxon>Heteroptera</taxon>
        <taxon>Panheteroptera</taxon>
        <taxon>Cimicomorpha</taxon>
        <taxon>Miridae</taxon>
        <taxon>Mirini</taxon>
        <taxon>Lygus</taxon>
    </lineage>
</organism>
<gene>
    <name evidence="2" type="ORF">CM83_105741</name>
</gene>
<keyword evidence="1" id="KW-0732">Signal</keyword>
<evidence type="ECO:0000313" key="2">
    <source>
        <dbReference type="EMBL" id="JAG32852.1"/>
    </source>
</evidence>
<accession>A0A0A9YIF4</accession>
<dbReference type="EMBL" id="GBHO01010752">
    <property type="protein sequence ID" value="JAG32852.1"/>
    <property type="molecule type" value="Transcribed_RNA"/>
</dbReference>
<reference evidence="2" key="2">
    <citation type="submission" date="2014-07" db="EMBL/GenBank/DDBJ databases">
        <authorList>
            <person name="Hull J."/>
        </authorList>
    </citation>
    <scope>NUCLEOTIDE SEQUENCE</scope>
</reference>
<feature type="non-terminal residue" evidence="2">
    <location>
        <position position="1"/>
    </location>
</feature>
<name>A0A0A9YIF4_LYGHE</name>
<evidence type="ECO:0000256" key="1">
    <source>
        <dbReference type="SAM" id="SignalP"/>
    </source>
</evidence>
<proteinExistence type="predicted"/>
<feature type="chain" id="PRO_5002072443" evidence="1">
    <location>
        <begin position="21"/>
        <end position="102"/>
    </location>
</feature>